<reference evidence="1 2" key="1">
    <citation type="submission" date="2017-06" db="EMBL/GenBank/DDBJ databases">
        <title>Draft Genome Sequence of Bacillus sp Strain 36R Isolated from saline sediment at Atanasia, Sonora, Mexico.</title>
        <authorList>
            <person name="Sanchez Diaz R."/>
            <person name="Quiroz Macias M.E."/>
            <person name="Ibarra Gamez J.C."/>
            <person name="Enciso Ibarra J."/>
            <person name="Gomez Gil B."/>
            <person name="Galaviz Silva L."/>
        </authorList>
    </citation>
    <scope>NUCLEOTIDE SEQUENCE [LARGE SCALE GENOMIC DNA]</scope>
    <source>
        <strain evidence="1 2">36R_ATNSAL</strain>
    </source>
</reference>
<dbReference type="Gene3D" id="1.10.1220.10">
    <property type="entry name" value="Met repressor-like"/>
    <property type="match status" value="1"/>
</dbReference>
<sequence>MGAVKKLKKPYVHSRHLVDLEVVETASTIHNPDGTSYSVEPGDVLSVNEFGEKNLVPENHLPYYFEVEKLEETSFYDRMARGYVEMRQINSGISNESEYVESEADFSTAKFVTGKNHL</sequence>
<dbReference type="Proteomes" id="UP000228754">
    <property type="component" value="Unassembled WGS sequence"/>
</dbReference>
<dbReference type="GO" id="GO:0006355">
    <property type="term" value="P:regulation of DNA-templated transcription"/>
    <property type="evidence" value="ECO:0007669"/>
    <property type="project" value="InterPro"/>
</dbReference>
<dbReference type="AlphaFoldDB" id="A0A2A5ILX0"/>
<accession>A0A2A5ILX0</accession>
<name>A0A2A5ILX0_BACPU</name>
<comment type="caution">
    <text evidence="1">The sequence shown here is derived from an EMBL/GenBank/DDBJ whole genome shotgun (WGS) entry which is preliminary data.</text>
</comment>
<protein>
    <submittedName>
        <fullName evidence="1">Antitoxin endoai</fullName>
    </submittedName>
</protein>
<evidence type="ECO:0000313" key="2">
    <source>
        <dbReference type="Proteomes" id="UP000228754"/>
    </source>
</evidence>
<gene>
    <name evidence="1" type="ORF">CEY02_19205</name>
</gene>
<organism evidence="1 2">
    <name type="scientific">Bacillus pumilus</name>
    <name type="common">Bacillus mesentericus</name>
    <dbReference type="NCBI Taxonomy" id="1408"/>
    <lineage>
        <taxon>Bacteria</taxon>
        <taxon>Bacillati</taxon>
        <taxon>Bacillota</taxon>
        <taxon>Bacilli</taxon>
        <taxon>Bacillales</taxon>
        <taxon>Bacillaceae</taxon>
        <taxon>Bacillus</taxon>
    </lineage>
</organism>
<dbReference type="OrthoDB" id="1634058at2"/>
<dbReference type="EMBL" id="NKHG01000119">
    <property type="protein sequence ID" value="PCK18330.1"/>
    <property type="molecule type" value="Genomic_DNA"/>
</dbReference>
<evidence type="ECO:0000313" key="1">
    <source>
        <dbReference type="EMBL" id="PCK18330.1"/>
    </source>
</evidence>
<dbReference type="InterPro" id="IPR013321">
    <property type="entry name" value="Arc_rbn_hlx_hlx"/>
</dbReference>
<proteinExistence type="predicted"/>